<protein>
    <submittedName>
        <fullName evidence="1">Uncharacterized protein</fullName>
    </submittedName>
</protein>
<dbReference type="EMBL" id="JF946695">
    <property type="protein sequence ID" value="AFI24973.1"/>
    <property type="molecule type" value="Genomic_DNA"/>
</dbReference>
<dbReference type="Pfam" id="PF24206">
    <property type="entry name" value="DUF7429"/>
    <property type="match status" value="1"/>
</dbReference>
<dbReference type="RefSeq" id="YP_006382983.1">
    <property type="nucleotide sequence ID" value="NC_017973.1"/>
</dbReference>
<evidence type="ECO:0000313" key="2">
    <source>
        <dbReference type="Proteomes" id="UP000002876"/>
    </source>
</evidence>
<dbReference type="Proteomes" id="UP000002876">
    <property type="component" value="Segment"/>
</dbReference>
<dbReference type="OrthoDB" id="28848at10239"/>
<sequence>MNVSFKILGYEIASIEFDFGEDDERELTPLDKGRKALSRWWVRGMVK</sequence>
<reference evidence="1 2" key="1">
    <citation type="journal article" date="2012" name="J. Virol.">
        <title>Biology of a Novel Mycobacteriophage, SWU1, Isolated from Chinese Soil as Revealed by Genomic Characteristics.</title>
        <authorList>
            <person name="Fan X."/>
            <person name="Teng T."/>
            <person name="Wang H."/>
            <person name="Xie J."/>
        </authorList>
    </citation>
    <scope>NUCLEOTIDE SEQUENCE [LARGE SCALE GENOMIC DNA]</scope>
</reference>
<keyword evidence="2" id="KW-1185">Reference proteome</keyword>
<dbReference type="GeneID" id="12978815"/>
<accession>I1V1J5</accession>
<organism evidence="1 2">
    <name type="scientific">Mycobacterium phage SWU1</name>
    <dbReference type="NCBI Taxonomy" id="1175504"/>
    <lineage>
        <taxon>Viruses</taxon>
        <taxon>Duplodnaviria</taxon>
        <taxon>Heunggongvirae</taxon>
        <taxon>Uroviricota</taxon>
        <taxon>Caudoviricetes</taxon>
        <taxon>Fromanvirus</taxon>
        <taxon>Fromanvirus SWU1</taxon>
    </lineage>
</organism>
<name>I1V1J5_9CAUD</name>
<dbReference type="InterPro" id="IPR055852">
    <property type="entry name" value="DUF7429"/>
</dbReference>
<proteinExistence type="predicted"/>
<dbReference type="KEGG" id="vg:12978815"/>
<evidence type="ECO:0000313" key="1">
    <source>
        <dbReference type="EMBL" id="AFI24973.1"/>
    </source>
</evidence>